<evidence type="ECO:0000313" key="3">
    <source>
        <dbReference type="EMBL" id="OGM10800.1"/>
    </source>
</evidence>
<keyword evidence="2" id="KW-0472">Membrane</keyword>
<evidence type="ECO:0000256" key="1">
    <source>
        <dbReference type="SAM" id="MobiDB-lite"/>
    </source>
</evidence>
<proteinExistence type="predicted"/>
<feature type="compositionally biased region" description="Low complexity" evidence="1">
    <location>
        <begin position="1"/>
        <end position="14"/>
    </location>
</feature>
<keyword evidence="2" id="KW-1133">Transmembrane helix</keyword>
<comment type="caution">
    <text evidence="3">The sequence shown here is derived from an EMBL/GenBank/DDBJ whole genome shotgun (WGS) entry which is preliminary data.</text>
</comment>
<keyword evidence="2" id="KW-0812">Transmembrane</keyword>
<sequence>MINTTNQTQPTNQTASSQAVVTTPPVNPQEVKPSKLKSLNKRRVALLLIILLVGVNLILGGYYLIFRNRFNAELNNQEIKISNIKIEKSGFIRVFVEDKGKQGKLVGTSSLLEDNYKGDLTFKLSTQSEKGKTYLLVYEPKITEAYLVFGAKIPDEVEKEIKILAKVKAKN</sequence>
<feature type="region of interest" description="Disordered" evidence="1">
    <location>
        <begin position="1"/>
        <end position="34"/>
    </location>
</feature>
<feature type="transmembrane region" description="Helical" evidence="2">
    <location>
        <begin position="44"/>
        <end position="65"/>
    </location>
</feature>
<evidence type="ECO:0000313" key="4">
    <source>
        <dbReference type="Proteomes" id="UP000177053"/>
    </source>
</evidence>
<dbReference type="EMBL" id="MGFS01000028">
    <property type="protein sequence ID" value="OGM10800.1"/>
    <property type="molecule type" value="Genomic_DNA"/>
</dbReference>
<evidence type="ECO:0000256" key="2">
    <source>
        <dbReference type="SAM" id="Phobius"/>
    </source>
</evidence>
<gene>
    <name evidence="3" type="ORF">A2Z22_02850</name>
</gene>
<dbReference type="Proteomes" id="UP000177053">
    <property type="component" value="Unassembled WGS sequence"/>
</dbReference>
<organism evidence="3 4">
    <name type="scientific">Candidatus Woesebacteria bacterium RBG_16_34_12</name>
    <dbReference type="NCBI Taxonomy" id="1802480"/>
    <lineage>
        <taxon>Bacteria</taxon>
        <taxon>Candidatus Woeseibacteriota</taxon>
    </lineage>
</organism>
<protein>
    <submittedName>
        <fullName evidence="3">Uncharacterized protein</fullName>
    </submittedName>
</protein>
<reference evidence="3 4" key="1">
    <citation type="journal article" date="2016" name="Nat. Commun.">
        <title>Thousands of microbial genomes shed light on interconnected biogeochemical processes in an aquifer system.</title>
        <authorList>
            <person name="Anantharaman K."/>
            <person name="Brown C.T."/>
            <person name="Hug L.A."/>
            <person name="Sharon I."/>
            <person name="Castelle C.J."/>
            <person name="Probst A.J."/>
            <person name="Thomas B.C."/>
            <person name="Singh A."/>
            <person name="Wilkins M.J."/>
            <person name="Karaoz U."/>
            <person name="Brodie E.L."/>
            <person name="Williams K.H."/>
            <person name="Hubbard S.S."/>
            <person name="Banfield J.F."/>
        </authorList>
    </citation>
    <scope>NUCLEOTIDE SEQUENCE [LARGE SCALE GENOMIC DNA]</scope>
</reference>
<dbReference type="AlphaFoldDB" id="A0A1F7X6V2"/>
<name>A0A1F7X6V2_9BACT</name>
<accession>A0A1F7X6V2</accession>